<dbReference type="Pfam" id="PF13616">
    <property type="entry name" value="Rotamase_3"/>
    <property type="match status" value="1"/>
</dbReference>
<keyword evidence="2" id="KW-1003">Cell membrane</keyword>
<evidence type="ECO:0000256" key="11">
    <source>
        <dbReference type="ARBA" id="ARBA00042775"/>
    </source>
</evidence>
<gene>
    <name evidence="14" type="ORF">PL75_09175</name>
</gene>
<comment type="subcellular location">
    <subcellularLocation>
        <location evidence="1">Cell inner membrane</location>
        <topology evidence="1">Single-pass type II membrane protein</topology>
        <orientation evidence="1">Periplasmic side</orientation>
    </subcellularLocation>
</comment>
<dbReference type="PROSITE" id="PS50198">
    <property type="entry name" value="PPIC_PPIASE_2"/>
    <property type="match status" value="1"/>
</dbReference>
<keyword evidence="8 12" id="KW-0413">Isomerase</keyword>
<dbReference type="InterPro" id="IPR027304">
    <property type="entry name" value="Trigger_fact/SurA_dom_sf"/>
</dbReference>
<proteinExistence type="inferred from homology"/>
<keyword evidence="12" id="KW-0697">Rotamase</keyword>
<dbReference type="InterPro" id="IPR000297">
    <property type="entry name" value="PPIase_PpiC"/>
</dbReference>
<keyword evidence="6" id="KW-0472">Membrane</keyword>
<dbReference type="EMBL" id="JTDO01000016">
    <property type="protein sequence ID" value="KLT72243.1"/>
    <property type="molecule type" value="Genomic_DNA"/>
</dbReference>
<evidence type="ECO:0000256" key="2">
    <source>
        <dbReference type="ARBA" id="ARBA00022475"/>
    </source>
</evidence>
<dbReference type="Pfam" id="PF13624">
    <property type="entry name" value="SurA_N_3"/>
    <property type="match status" value="1"/>
</dbReference>
<keyword evidence="15" id="KW-1185">Reference proteome</keyword>
<keyword evidence="3" id="KW-0997">Cell inner membrane</keyword>
<dbReference type="GO" id="GO:0005886">
    <property type="term" value="C:plasma membrane"/>
    <property type="evidence" value="ECO:0007669"/>
    <property type="project" value="UniProtKB-SubCell"/>
</dbReference>
<evidence type="ECO:0000256" key="12">
    <source>
        <dbReference type="PROSITE-ProRule" id="PRU00278"/>
    </source>
</evidence>
<dbReference type="AlphaFoldDB" id="A0A0J1C1V5"/>
<dbReference type="Gene3D" id="1.10.4030.10">
    <property type="entry name" value="Porin chaperone SurA, peptide-binding domain"/>
    <property type="match status" value="1"/>
</dbReference>
<evidence type="ECO:0000256" key="1">
    <source>
        <dbReference type="ARBA" id="ARBA00004382"/>
    </source>
</evidence>
<evidence type="ECO:0000256" key="6">
    <source>
        <dbReference type="ARBA" id="ARBA00023136"/>
    </source>
</evidence>
<dbReference type="STRING" id="1470200.PL75_09175"/>
<evidence type="ECO:0000259" key="13">
    <source>
        <dbReference type="PROSITE" id="PS50198"/>
    </source>
</evidence>
<feature type="domain" description="PpiC" evidence="13">
    <location>
        <begin position="247"/>
        <end position="351"/>
    </location>
</feature>
<dbReference type="RefSeq" id="WP_047761637.1">
    <property type="nucleotide sequence ID" value="NZ_CP091510.1"/>
</dbReference>
<evidence type="ECO:0000256" key="8">
    <source>
        <dbReference type="ARBA" id="ARBA00023235"/>
    </source>
</evidence>
<evidence type="ECO:0000256" key="10">
    <source>
        <dbReference type="ARBA" id="ARBA00040743"/>
    </source>
</evidence>
<reference evidence="14 15" key="1">
    <citation type="submission" date="2014-11" db="EMBL/GenBank/DDBJ databases">
        <title>Genome of a novel goose pathogen.</title>
        <authorList>
            <person name="Hansen C.M."/>
            <person name="Hueffer K."/>
            <person name="Choi S.C."/>
        </authorList>
    </citation>
    <scope>NUCLEOTIDE SEQUENCE [LARGE SCALE GENOMIC DNA]</scope>
    <source>
        <strain evidence="14 15">KH1503</strain>
    </source>
</reference>
<dbReference type="InterPro" id="IPR052029">
    <property type="entry name" value="PpiD_chaperone"/>
</dbReference>
<evidence type="ECO:0000256" key="4">
    <source>
        <dbReference type="ARBA" id="ARBA00022692"/>
    </source>
</evidence>
<dbReference type="OrthoDB" id="9812372at2"/>
<comment type="similarity">
    <text evidence="9">Belongs to the PpiD chaperone family.</text>
</comment>
<keyword evidence="7" id="KW-0143">Chaperone</keyword>
<organism evidence="14 15">
    <name type="scientific">Neisseria arctica</name>
    <dbReference type="NCBI Taxonomy" id="1470200"/>
    <lineage>
        <taxon>Bacteria</taxon>
        <taxon>Pseudomonadati</taxon>
        <taxon>Pseudomonadota</taxon>
        <taxon>Betaproteobacteria</taxon>
        <taxon>Neisseriales</taxon>
        <taxon>Neisseriaceae</taxon>
        <taxon>Neisseria</taxon>
    </lineage>
</organism>
<comment type="caution">
    <text evidence="14">The sequence shown here is derived from an EMBL/GenBank/DDBJ whole genome shotgun (WGS) entry which is preliminary data.</text>
</comment>
<evidence type="ECO:0000256" key="7">
    <source>
        <dbReference type="ARBA" id="ARBA00023186"/>
    </source>
</evidence>
<dbReference type="PANTHER" id="PTHR47529">
    <property type="entry name" value="PEPTIDYL-PROLYL CIS-TRANS ISOMERASE D"/>
    <property type="match status" value="1"/>
</dbReference>
<dbReference type="PROSITE" id="PS01096">
    <property type="entry name" value="PPIC_PPIASE_1"/>
    <property type="match status" value="1"/>
</dbReference>
<dbReference type="InterPro" id="IPR046357">
    <property type="entry name" value="PPIase_dom_sf"/>
</dbReference>
<name>A0A0J1C1V5_9NEIS</name>
<dbReference type="SUPFAM" id="SSF54534">
    <property type="entry name" value="FKBP-like"/>
    <property type="match status" value="1"/>
</dbReference>
<evidence type="ECO:0000256" key="3">
    <source>
        <dbReference type="ARBA" id="ARBA00022519"/>
    </source>
</evidence>
<dbReference type="Gene3D" id="3.10.50.40">
    <property type="match status" value="1"/>
</dbReference>
<sequence length="615" mass="67351">MFSTVDKYSGAAKVLLGLIALTFVGFGASTVAAPGSDYIVKVGDIKISAQALNDAMQNAQAAGGQQSRDAVFQGLLQRAYLTQGAKLMGIGVSPEQIKQIIVDDPSFHDASGKFSQALLTQYLKQRNMSEDRFVEDIREQFALQNMVNLVQNGVLVSDAQAAQLVNLLQSERIIRSVTFSPEAFAARVKTDDVTLKNYYEANKKDYVIPQAVKIEYVELNMKDLADKQTVSEEEIKKAFEQEKTSAQPQREVAHIFFPVAQDADEATRKAAEAEAEKVLAQVKAKPTDFAALAKQYSKDPSSADNGGNLGYVKKDGGLGAAFENSAFSLPKDEVSGVVKTEYGYHIIKVLNIKDQAVLDDEEKARITAELKQRKASQAFNKAKETLAEEAFNNPNALTEVAKKTGLKVAAPDEWLNRENGKAAGMPEELLKVIFSDDVLKKKHNSEPVTVNENTVWVVRAKEVREESTESFENAKALVKANYLRSETAKLAEAEAKKMLVDLNNGEKPTLAWSPVVKQTADEARRSMPPEAYTQLLKARPVNGKPAYVLLEGLPAPVLLEVQAVNPPADIEAQLPLARQMLAQGQANGIFENLMTYLQRTVKQKQGAQKVAEGTE</sequence>
<accession>A0A0J1C1V5</accession>
<evidence type="ECO:0000313" key="14">
    <source>
        <dbReference type="EMBL" id="KLT72243.1"/>
    </source>
</evidence>
<evidence type="ECO:0000256" key="5">
    <source>
        <dbReference type="ARBA" id="ARBA00022989"/>
    </source>
</evidence>
<dbReference type="GO" id="GO:0003755">
    <property type="term" value="F:peptidyl-prolyl cis-trans isomerase activity"/>
    <property type="evidence" value="ECO:0007669"/>
    <property type="project" value="UniProtKB-KW"/>
</dbReference>
<dbReference type="PATRIC" id="fig|1470200.3.peg.806"/>
<dbReference type="Proteomes" id="UP000036027">
    <property type="component" value="Unassembled WGS sequence"/>
</dbReference>
<dbReference type="InterPro" id="IPR023058">
    <property type="entry name" value="PPIase_PpiC_CS"/>
</dbReference>
<evidence type="ECO:0000313" key="15">
    <source>
        <dbReference type="Proteomes" id="UP000036027"/>
    </source>
</evidence>
<keyword evidence="5" id="KW-1133">Transmembrane helix</keyword>
<dbReference type="SUPFAM" id="SSF109998">
    <property type="entry name" value="Triger factor/SurA peptide-binding domain-like"/>
    <property type="match status" value="1"/>
</dbReference>
<protein>
    <recommendedName>
        <fullName evidence="10">Periplasmic chaperone PpiD</fullName>
    </recommendedName>
    <alternativeName>
        <fullName evidence="11">Periplasmic folding chaperone</fullName>
    </alternativeName>
</protein>
<keyword evidence="4" id="KW-0812">Transmembrane</keyword>
<dbReference type="PANTHER" id="PTHR47529:SF1">
    <property type="entry name" value="PERIPLASMIC CHAPERONE PPID"/>
    <property type="match status" value="1"/>
</dbReference>
<evidence type="ECO:0000256" key="9">
    <source>
        <dbReference type="ARBA" id="ARBA00038408"/>
    </source>
</evidence>